<feature type="compositionally biased region" description="Basic residues" evidence="1">
    <location>
        <begin position="210"/>
        <end position="219"/>
    </location>
</feature>
<sequence>MHPNSAAQAAAFSLDAVQITPVGEVSTTNDPEWDALVSAAVERVNEIERLNAESEQRGRSWSLPVDPGRQASTPAWTGRTAWQLQVRNVLNSTTGRDVCRRFKVSTEFVFAVAVTMASFAERSTGRRVCAARDTIAHRSGVSVSVVKRARRALQTLSVAREMVRGRYLRADESYAAESHHGRIQRRAASVWALTSPKSLVIAAGRAGKKLSKKVRRSKNAARSSYPQLLARGPLSPSRGFKLLSLVRELSPKRAQARAGQQSKNPKSLAQQPRPIDLQRTAAELLVHAPAFESAGHIGAICEVLASAGVDGNRWRGRDIAAELTRDTQQRGWIWPQHIERPLGYLRWRLTQIDWSRPSPSEMAQKAAQEARQRIADRDARLGCRDHVVATPGHRERCKQALNSKLFERRKADAHT</sequence>
<organism evidence="2 3">
    <name type="scientific">Rhodococcus opacus</name>
    <name type="common">Nocardia opaca</name>
    <dbReference type="NCBI Taxonomy" id="37919"/>
    <lineage>
        <taxon>Bacteria</taxon>
        <taxon>Bacillati</taxon>
        <taxon>Actinomycetota</taxon>
        <taxon>Actinomycetes</taxon>
        <taxon>Mycobacteriales</taxon>
        <taxon>Nocardiaceae</taxon>
        <taxon>Rhodococcus</taxon>
    </lineage>
</organism>
<evidence type="ECO:0000313" key="3">
    <source>
        <dbReference type="Proteomes" id="UP000186108"/>
    </source>
</evidence>
<accession>A0A1B1KHF8</accession>
<evidence type="ECO:0000313" key="2">
    <source>
        <dbReference type="EMBL" id="ANS32052.1"/>
    </source>
</evidence>
<evidence type="ECO:0000256" key="1">
    <source>
        <dbReference type="SAM" id="MobiDB-lite"/>
    </source>
</evidence>
<feature type="region of interest" description="Disordered" evidence="1">
    <location>
        <begin position="210"/>
        <end position="232"/>
    </location>
</feature>
<geneLocation type="plasmid" evidence="3">
    <name>pr1cp1</name>
</geneLocation>
<dbReference type="EMBL" id="CP009112">
    <property type="protein sequence ID" value="ANS32052.1"/>
    <property type="molecule type" value="Genomic_DNA"/>
</dbReference>
<feature type="region of interest" description="Disordered" evidence="1">
    <location>
        <begin position="55"/>
        <end position="74"/>
    </location>
</feature>
<proteinExistence type="predicted"/>
<gene>
    <name evidence="2" type="ORF">R1CP_37240</name>
</gene>
<feature type="compositionally biased region" description="Polar residues" evidence="1">
    <location>
        <begin position="258"/>
        <end position="270"/>
    </location>
</feature>
<feature type="region of interest" description="Disordered" evidence="1">
    <location>
        <begin position="253"/>
        <end position="273"/>
    </location>
</feature>
<reference evidence="2 3" key="1">
    <citation type="submission" date="2014-07" db="EMBL/GenBank/DDBJ databases">
        <authorList>
            <person name="Zhang J.E."/>
            <person name="Yang H."/>
            <person name="Guo J."/>
            <person name="Deng Z."/>
            <person name="Luo H."/>
            <person name="Luo M."/>
            <person name="Zhao B."/>
        </authorList>
    </citation>
    <scope>NUCLEOTIDE SEQUENCE [LARGE SCALE GENOMIC DNA]</scope>
    <source>
        <strain evidence="2 3">1CP</strain>
        <plasmid evidence="3">Plasmid pr1cp1</plasmid>
    </source>
</reference>
<dbReference type="Proteomes" id="UP000186108">
    <property type="component" value="Plasmid pR1CP1"/>
</dbReference>
<keyword evidence="2" id="KW-0614">Plasmid</keyword>
<name>A0A1B1KHF8_RHOOP</name>
<dbReference type="AlphaFoldDB" id="A0A1B1KHF8"/>
<protein>
    <submittedName>
        <fullName evidence="2">Replication protein</fullName>
    </submittedName>
</protein>